<reference evidence="5 6" key="1">
    <citation type="journal article" date="2019" name="Nat. Ecol. Evol.">
        <title>Megaphylogeny resolves global patterns of mushroom evolution.</title>
        <authorList>
            <person name="Varga T."/>
            <person name="Krizsan K."/>
            <person name="Foldi C."/>
            <person name="Dima B."/>
            <person name="Sanchez-Garcia M."/>
            <person name="Sanchez-Ramirez S."/>
            <person name="Szollosi G.J."/>
            <person name="Szarkandi J.G."/>
            <person name="Papp V."/>
            <person name="Albert L."/>
            <person name="Andreopoulos W."/>
            <person name="Angelini C."/>
            <person name="Antonin V."/>
            <person name="Barry K.W."/>
            <person name="Bougher N.L."/>
            <person name="Buchanan P."/>
            <person name="Buyck B."/>
            <person name="Bense V."/>
            <person name="Catcheside P."/>
            <person name="Chovatia M."/>
            <person name="Cooper J."/>
            <person name="Damon W."/>
            <person name="Desjardin D."/>
            <person name="Finy P."/>
            <person name="Geml J."/>
            <person name="Haridas S."/>
            <person name="Hughes K."/>
            <person name="Justo A."/>
            <person name="Karasinski D."/>
            <person name="Kautmanova I."/>
            <person name="Kiss B."/>
            <person name="Kocsube S."/>
            <person name="Kotiranta H."/>
            <person name="LaButti K.M."/>
            <person name="Lechner B.E."/>
            <person name="Liimatainen K."/>
            <person name="Lipzen A."/>
            <person name="Lukacs Z."/>
            <person name="Mihaltcheva S."/>
            <person name="Morgado L.N."/>
            <person name="Niskanen T."/>
            <person name="Noordeloos M.E."/>
            <person name="Ohm R.A."/>
            <person name="Ortiz-Santana B."/>
            <person name="Ovrebo C."/>
            <person name="Racz N."/>
            <person name="Riley R."/>
            <person name="Savchenko A."/>
            <person name="Shiryaev A."/>
            <person name="Soop K."/>
            <person name="Spirin V."/>
            <person name="Szebenyi C."/>
            <person name="Tomsovsky M."/>
            <person name="Tulloss R.E."/>
            <person name="Uehling J."/>
            <person name="Grigoriev I.V."/>
            <person name="Vagvolgyi C."/>
            <person name="Papp T."/>
            <person name="Martin F.M."/>
            <person name="Miettinen O."/>
            <person name="Hibbett D.S."/>
            <person name="Nagy L.G."/>
        </authorList>
    </citation>
    <scope>NUCLEOTIDE SEQUENCE [LARGE SCALE GENOMIC DNA]</scope>
    <source>
        <strain evidence="5 6">FP101781</strain>
    </source>
</reference>
<sequence length="342" mass="38617">MVVLNYLIQLLFLSLAICFTPILATPTSSKNPAIGSPCKRIYVHKEWRDIKVKDRLSYIAAVKCLMKLPSSTGGKDTSSRFEDFQATHIDLTERVHLVGQFLPWHRHLVNLYSKALRNECGYKGPIPFWDWARDGDSKVPLSASPIFDPLTGFGGSGVPGTYTVPEDTSTIPEPFRYVGCVQTGPFRQGVYTAHLGPGKLVTDHCLIRGVNETWKPMMRGREIEKQVASTDFETFRIVIDDFTNGIHGIGHAGVGGEMTNFWSAPADPLFYLHHLNLDRMWWQWQQRDPANRLYQISGPTTQGGLIQTTMDFIMDFPRLGRNVTVRDVMDLAKEPNCFTFAY</sequence>
<evidence type="ECO:0000256" key="2">
    <source>
        <dbReference type="ARBA" id="ARBA00023008"/>
    </source>
</evidence>
<feature type="signal peptide" evidence="3">
    <location>
        <begin position="1"/>
        <end position="24"/>
    </location>
</feature>
<dbReference type="GO" id="GO:0016491">
    <property type="term" value="F:oxidoreductase activity"/>
    <property type="evidence" value="ECO:0007669"/>
    <property type="project" value="InterPro"/>
</dbReference>
<keyword evidence="3" id="KW-0732">Signal</keyword>
<dbReference type="PANTHER" id="PTHR11474">
    <property type="entry name" value="TYROSINASE FAMILY MEMBER"/>
    <property type="match status" value="1"/>
</dbReference>
<dbReference type="EMBL" id="QPFP01000115">
    <property type="protein sequence ID" value="TEB21287.1"/>
    <property type="molecule type" value="Genomic_DNA"/>
</dbReference>
<accession>A0A4Y7SHB0</accession>
<dbReference type="AlphaFoldDB" id="A0A4Y7SHB0"/>
<dbReference type="PANTHER" id="PTHR11474:SF126">
    <property type="entry name" value="TYROSINASE-LIKE PROTEIN TYR-1-RELATED"/>
    <property type="match status" value="1"/>
</dbReference>
<keyword evidence="6" id="KW-1185">Reference proteome</keyword>
<dbReference type="OrthoDB" id="6132182at2759"/>
<keyword evidence="2" id="KW-0186">Copper</keyword>
<keyword evidence="1" id="KW-0479">Metal-binding</keyword>
<proteinExistence type="predicted"/>
<dbReference type="Gene3D" id="1.10.1280.10">
    <property type="entry name" value="Di-copper center containing domain from catechol oxidase"/>
    <property type="match status" value="1"/>
</dbReference>
<feature type="chain" id="PRO_5021221015" evidence="3">
    <location>
        <begin position="25"/>
        <end position="342"/>
    </location>
</feature>
<evidence type="ECO:0000256" key="3">
    <source>
        <dbReference type="SAM" id="SignalP"/>
    </source>
</evidence>
<dbReference type="GO" id="GO:0046872">
    <property type="term" value="F:metal ion binding"/>
    <property type="evidence" value="ECO:0007669"/>
    <property type="project" value="UniProtKB-KW"/>
</dbReference>
<feature type="domain" description="Tyrosinase copper-binding" evidence="4">
    <location>
        <begin position="267"/>
        <end position="278"/>
    </location>
</feature>
<dbReference type="PRINTS" id="PR00092">
    <property type="entry name" value="TYROSINASE"/>
</dbReference>
<dbReference type="PROSITE" id="PS00498">
    <property type="entry name" value="TYROSINASE_2"/>
    <property type="match status" value="1"/>
</dbReference>
<dbReference type="InterPro" id="IPR002227">
    <property type="entry name" value="Tyrosinase_Cu-bd"/>
</dbReference>
<dbReference type="Pfam" id="PF00264">
    <property type="entry name" value="Tyrosinase"/>
    <property type="match status" value="1"/>
</dbReference>
<dbReference type="SUPFAM" id="SSF48056">
    <property type="entry name" value="Di-copper centre-containing domain"/>
    <property type="match status" value="1"/>
</dbReference>
<dbReference type="InterPro" id="IPR050316">
    <property type="entry name" value="Tyrosinase/Hemocyanin"/>
</dbReference>
<comment type="caution">
    <text evidence="5">The sequence shown here is derived from an EMBL/GenBank/DDBJ whole genome shotgun (WGS) entry which is preliminary data.</text>
</comment>
<gene>
    <name evidence="5" type="ORF">FA13DRAFT_1671739</name>
</gene>
<evidence type="ECO:0000313" key="5">
    <source>
        <dbReference type="EMBL" id="TEB21287.1"/>
    </source>
</evidence>
<evidence type="ECO:0000313" key="6">
    <source>
        <dbReference type="Proteomes" id="UP000298030"/>
    </source>
</evidence>
<organism evidence="5 6">
    <name type="scientific">Coprinellus micaceus</name>
    <name type="common">Glistening ink-cap mushroom</name>
    <name type="synonym">Coprinus micaceus</name>
    <dbReference type="NCBI Taxonomy" id="71717"/>
    <lineage>
        <taxon>Eukaryota</taxon>
        <taxon>Fungi</taxon>
        <taxon>Dikarya</taxon>
        <taxon>Basidiomycota</taxon>
        <taxon>Agaricomycotina</taxon>
        <taxon>Agaricomycetes</taxon>
        <taxon>Agaricomycetidae</taxon>
        <taxon>Agaricales</taxon>
        <taxon>Agaricineae</taxon>
        <taxon>Psathyrellaceae</taxon>
        <taxon>Coprinellus</taxon>
    </lineage>
</organism>
<dbReference type="Proteomes" id="UP000298030">
    <property type="component" value="Unassembled WGS sequence"/>
</dbReference>
<evidence type="ECO:0000256" key="1">
    <source>
        <dbReference type="ARBA" id="ARBA00022723"/>
    </source>
</evidence>
<dbReference type="InterPro" id="IPR008922">
    <property type="entry name" value="Di-copper_centre_dom_sf"/>
</dbReference>
<protein>
    <submittedName>
        <fullName evidence="5">Di-copper centre-containing protein</fullName>
    </submittedName>
</protein>
<evidence type="ECO:0000259" key="4">
    <source>
        <dbReference type="PROSITE" id="PS00498"/>
    </source>
</evidence>
<name>A0A4Y7SHB0_COPMI</name>
<dbReference type="STRING" id="71717.A0A4Y7SHB0"/>